<dbReference type="Pfam" id="PF01041">
    <property type="entry name" value="DegT_DnrJ_EryC1"/>
    <property type="match status" value="1"/>
</dbReference>
<evidence type="ECO:0000313" key="4">
    <source>
        <dbReference type="EMBL" id="MFC7198887.1"/>
    </source>
</evidence>
<dbReference type="Proteomes" id="UP001596447">
    <property type="component" value="Unassembled WGS sequence"/>
</dbReference>
<feature type="region of interest" description="Disordered" evidence="2">
    <location>
        <begin position="363"/>
        <end position="385"/>
    </location>
</feature>
<dbReference type="RefSeq" id="WP_279528842.1">
    <property type="nucleotide sequence ID" value="NZ_CP122312.1"/>
</dbReference>
<keyword evidence="5" id="KW-1185">Reference proteome</keyword>
<dbReference type="GO" id="GO:0008483">
    <property type="term" value="F:transaminase activity"/>
    <property type="evidence" value="ECO:0007669"/>
    <property type="project" value="UniProtKB-KW"/>
</dbReference>
<evidence type="ECO:0000313" key="3">
    <source>
        <dbReference type="EMBL" id="MFC7198033.1"/>
    </source>
</evidence>
<dbReference type="PANTHER" id="PTHR30244">
    <property type="entry name" value="TRANSAMINASE"/>
    <property type="match status" value="1"/>
</dbReference>
<gene>
    <name evidence="3" type="ORF">ACFQJ9_00715</name>
    <name evidence="4" type="ORF">ACFQJ9_05535</name>
</gene>
<sequence>MTVPIADPVLGQAEKERVEAVVDDGQLADGPEVRRFEDEFADFCGTAHGVATSNGTTALHAALHALGIGSGDRVLTTPFSFVATANAVRHCGADVGFVDVDPETYALDADALAARLRESGGDIDAVVVVHLYGLPADVGRLRDLADEHDVALVEDACQAHGATFEGERVGSFGDVGCFSFYPTKNATAGEGGMVVTDDAETADRVRQFVDHGQAADGTHETLGHNFRMTSVAAAIGRVQLDRLPDFTETRRDHARYLTDALADLPVTTPTDPPGRTHVYNQYTVRTDDRAQFREVLADAGVDTAVYYPTPIHQEPAYDGVDVDADLSHAERAANEVVSLPVHPALDRADLDRVVAAVRDYAEESDRQSCSGSGPTTLATRTEGDT</sequence>
<evidence type="ECO:0000256" key="1">
    <source>
        <dbReference type="RuleBase" id="RU004508"/>
    </source>
</evidence>
<comment type="caution">
    <text evidence="4">The sequence shown here is derived from an EMBL/GenBank/DDBJ whole genome shotgun (WGS) entry which is preliminary data.</text>
</comment>
<dbReference type="PIRSF" id="PIRSF000390">
    <property type="entry name" value="PLP_StrS"/>
    <property type="match status" value="1"/>
</dbReference>
<organism evidence="4 5">
    <name type="scientific">Halospeciosus flavus</name>
    <dbReference type="NCBI Taxonomy" id="3032283"/>
    <lineage>
        <taxon>Archaea</taxon>
        <taxon>Methanobacteriati</taxon>
        <taxon>Methanobacteriota</taxon>
        <taxon>Stenosarchaea group</taxon>
        <taxon>Halobacteria</taxon>
        <taxon>Halobacteriales</taxon>
        <taxon>Halobacteriaceae</taxon>
        <taxon>Halospeciosus</taxon>
    </lineage>
</organism>
<comment type="similarity">
    <text evidence="1">Belongs to the DegT/DnrJ/EryC1 family.</text>
</comment>
<dbReference type="Gene3D" id="3.40.640.10">
    <property type="entry name" value="Type I PLP-dependent aspartate aminotransferase-like (Major domain)"/>
    <property type="match status" value="1"/>
</dbReference>
<feature type="compositionally biased region" description="Polar residues" evidence="2">
    <location>
        <begin position="367"/>
        <end position="379"/>
    </location>
</feature>
<reference evidence="4" key="3">
    <citation type="submission" date="2024-09" db="EMBL/GenBank/DDBJ databases">
        <authorList>
            <person name="Sun Q."/>
        </authorList>
    </citation>
    <scope>NUCLEOTIDE SEQUENCE</scope>
    <source>
        <strain evidence="4">NBRC 114356</strain>
    </source>
</reference>
<dbReference type="PANTHER" id="PTHR30244:SF34">
    <property type="entry name" value="DTDP-4-AMINO-4,6-DIDEOXYGALACTOSE TRANSAMINASE"/>
    <property type="match status" value="1"/>
</dbReference>
<dbReference type="EMBL" id="JBHTAR010000011">
    <property type="protein sequence ID" value="MFC7198887.1"/>
    <property type="molecule type" value="Genomic_DNA"/>
</dbReference>
<reference evidence="5" key="2">
    <citation type="journal article" date="2019" name="Int. J. Syst. Evol. Microbiol.">
        <title>The Global Catalogue of Microorganisms (GCM) 10K type strain sequencing project: providing services to taxonomists for standard genome sequencing and annotation.</title>
        <authorList>
            <consortium name="The Broad Institute Genomics Platform"/>
            <consortium name="The Broad Institute Genome Sequencing Center for Infectious Disease"/>
            <person name="Wu L."/>
            <person name="Ma J."/>
        </authorList>
    </citation>
    <scope>NUCLEOTIDE SEQUENCE [LARGE SCALE GENOMIC DNA]</scope>
    <source>
        <strain evidence="5">XZGYJ-43</strain>
    </source>
</reference>
<dbReference type="AlphaFoldDB" id="A0ABD5Z121"/>
<evidence type="ECO:0000256" key="2">
    <source>
        <dbReference type="SAM" id="MobiDB-lite"/>
    </source>
</evidence>
<accession>A0ABD5Z121</accession>
<proteinExistence type="inferred from homology"/>
<keyword evidence="1" id="KW-0663">Pyridoxal phosphate</keyword>
<evidence type="ECO:0000313" key="5">
    <source>
        <dbReference type="Proteomes" id="UP001596447"/>
    </source>
</evidence>
<dbReference type="InterPro" id="IPR000653">
    <property type="entry name" value="DegT/StrS_aminotransferase"/>
</dbReference>
<dbReference type="SUPFAM" id="SSF53383">
    <property type="entry name" value="PLP-dependent transferases"/>
    <property type="match status" value="1"/>
</dbReference>
<reference evidence="4" key="1">
    <citation type="journal article" date="2014" name="Int. J. Syst. Evol. Microbiol.">
        <title>Complete genome sequence of Corynebacterium casei LMG S-19264T (=DSM 44701T), isolated from a smear-ripened cheese.</title>
        <authorList>
            <consortium name="US DOE Joint Genome Institute (JGI-PGF)"/>
            <person name="Walter F."/>
            <person name="Albersmeier A."/>
            <person name="Kalinowski J."/>
            <person name="Ruckert C."/>
        </authorList>
    </citation>
    <scope>NUCLEOTIDE SEQUENCE [LARGE SCALE GENOMIC DNA]</scope>
    <source>
        <strain evidence="4">NBRC 114356</strain>
    </source>
</reference>
<name>A0ABD5Z121_9EURY</name>
<protein>
    <submittedName>
        <fullName evidence="4">DegT/DnrJ/EryC1/StrS family aminotransferase</fullName>
    </submittedName>
</protein>
<keyword evidence="4" id="KW-0032">Aminotransferase</keyword>
<keyword evidence="4" id="KW-0808">Transferase</keyword>
<dbReference type="InterPro" id="IPR015422">
    <property type="entry name" value="PyrdxlP-dep_Trfase_small"/>
</dbReference>
<dbReference type="EMBL" id="JBHTAR010000002">
    <property type="protein sequence ID" value="MFC7198033.1"/>
    <property type="molecule type" value="Genomic_DNA"/>
</dbReference>
<dbReference type="InterPro" id="IPR015424">
    <property type="entry name" value="PyrdxlP-dep_Trfase"/>
</dbReference>
<dbReference type="Gene3D" id="3.90.1150.10">
    <property type="entry name" value="Aspartate Aminotransferase, domain 1"/>
    <property type="match status" value="1"/>
</dbReference>
<dbReference type="InterPro" id="IPR015421">
    <property type="entry name" value="PyrdxlP-dep_Trfase_major"/>
</dbReference>
<dbReference type="CDD" id="cd00616">
    <property type="entry name" value="AHBA_syn"/>
    <property type="match status" value="1"/>
</dbReference>